<keyword evidence="5" id="KW-1185">Reference proteome</keyword>
<dbReference type="GO" id="GO:0016491">
    <property type="term" value="F:oxidoreductase activity"/>
    <property type="evidence" value="ECO:0007669"/>
    <property type="project" value="UniProtKB-KW"/>
</dbReference>
<sequence>MDASRSDVLILGGGVIGLACAYYLLKSGATVRIVEQGTPGCGSSHGNCGTITPSHAPPLAMPGVLGVAMRSMLRADAPLYLNPRFDGPRLRWMLGFARHCNWRDFEHAAHARSAILQRSRQLLAALVRDERFDCEFAEEGELYVHRTAKAFQADEQHHAKVLDRLGVVVERLRGDEVESREPALKPGVVGGLFHPGDARLRPDRYADELARRVVAMGGVIESGARIEQIGTQGDRIDHVRTERGVFRGDHVVMALGAWSPLLAKPLGLRLPMQPGKGYSITYSRPALAPRHSLVLREPAVCVTTWESGFRLGSTMEFSGYAEGLNRTRLEALRRGAAQGLHVPEGPELKEEWWGWRPMSVDEVPIIGPSSRWTNLMLATAHGMLGVSMSAATGELVASMMRGGAPSLDPTPYAPSRFGV</sequence>
<dbReference type="SUPFAM" id="SSF51905">
    <property type="entry name" value="FAD/NAD(P)-binding domain"/>
    <property type="match status" value="1"/>
</dbReference>
<evidence type="ECO:0000256" key="2">
    <source>
        <dbReference type="SAM" id="Phobius"/>
    </source>
</evidence>
<dbReference type="PATRIC" id="fig|1217721.7.peg.1927"/>
<name>A0A075JZT0_9GAMM</name>
<dbReference type="PANTHER" id="PTHR13847:SF289">
    <property type="entry name" value="GLYCINE OXIDASE"/>
    <property type="match status" value="1"/>
</dbReference>
<dbReference type="EMBL" id="CP008884">
    <property type="protein sequence ID" value="AIF47454.1"/>
    <property type="molecule type" value="Genomic_DNA"/>
</dbReference>
<keyword evidence="1" id="KW-0560">Oxidoreductase</keyword>
<dbReference type="KEGG" id="dja:HY57_09300"/>
<feature type="transmembrane region" description="Helical" evidence="2">
    <location>
        <begin position="7"/>
        <end position="25"/>
    </location>
</feature>
<keyword evidence="2" id="KW-0812">Transmembrane</keyword>
<dbReference type="AlphaFoldDB" id="A0A075JZT0"/>
<evidence type="ECO:0000313" key="5">
    <source>
        <dbReference type="Proteomes" id="UP000027987"/>
    </source>
</evidence>
<dbReference type="Pfam" id="PF01266">
    <property type="entry name" value="DAO"/>
    <property type="match status" value="1"/>
</dbReference>
<feature type="domain" description="FAD dependent oxidoreductase" evidence="3">
    <location>
        <begin position="7"/>
        <end position="398"/>
    </location>
</feature>
<dbReference type="SUPFAM" id="SSF54373">
    <property type="entry name" value="FAD-linked reductases, C-terminal domain"/>
    <property type="match status" value="1"/>
</dbReference>
<dbReference type="HOGENOM" id="CLU_007884_9_0_6"/>
<dbReference type="GO" id="GO:0005737">
    <property type="term" value="C:cytoplasm"/>
    <property type="evidence" value="ECO:0007669"/>
    <property type="project" value="TreeGrafter"/>
</dbReference>
<dbReference type="InterPro" id="IPR006076">
    <property type="entry name" value="FAD-dep_OxRdtase"/>
</dbReference>
<dbReference type="PROSITE" id="PS51257">
    <property type="entry name" value="PROKAR_LIPOPROTEIN"/>
    <property type="match status" value="1"/>
</dbReference>
<dbReference type="InterPro" id="IPR036188">
    <property type="entry name" value="FAD/NAD-bd_sf"/>
</dbReference>
<dbReference type="Gene3D" id="3.30.9.10">
    <property type="entry name" value="D-Amino Acid Oxidase, subunit A, domain 2"/>
    <property type="match status" value="1"/>
</dbReference>
<proteinExistence type="predicted"/>
<keyword evidence="2" id="KW-1133">Transmembrane helix</keyword>
<gene>
    <name evidence="4" type="ORF">HY57_09300</name>
</gene>
<protein>
    <submittedName>
        <fullName evidence="4">Amino acid dehydrogenase</fullName>
    </submittedName>
</protein>
<dbReference type="OrthoDB" id="9805337at2"/>
<keyword evidence="2" id="KW-0472">Membrane</keyword>
<reference evidence="4 5" key="1">
    <citation type="submission" date="2014-07" db="EMBL/GenBank/DDBJ databases">
        <title>Complete Genome Sequence of Dyella japonica Strain A8 Isolated from Malaysian Tropical Soil.</title>
        <authorList>
            <person name="Hui R.K.H."/>
            <person name="Chen J.-W."/>
            <person name="Chan K.-G."/>
            <person name="Leung F.C.C."/>
        </authorList>
    </citation>
    <scope>NUCLEOTIDE SEQUENCE [LARGE SCALE GENOMIC DNA]</scope>
    <source>
        <strain evidence="4 5">A8</strain>
    </source>
</reference>
<accession>A0A075JZT0</accession>
<dbReference type="STRING" id="1217721.HY57_09300"/>
<dbReference type="Gene3D" id="3.50.50.60">
    <property type="entry name" value="FAD/NAD(P)-binding domain"/>
    <property type="match status" value="2"/>
</dbReference>
<dbReference type="RefSeq" id="WP_019464254.1">
    <property type="nucleotide sequence ID" value="NZ_ALOY01000117.1"/>
</dbReference>
<evidence type="ECO:0000256" key="1">
    <source>
        <dbReference type="ARBA" id="ARBA00023002"/>
    </source>
</evidence>
<organism evidence="4 5">
    <name type="scientific">Dyella japonica A8</name>
    <dbReference type="NCBI Taxonomy" id="1217721"/>
    <lineage>
        <taxon>Bacteria</taxon>
        <taxon>Pseudomonadati</taxon>
        <taxon>Pseudomonadota</taxon>
        <taxon>Gammaproteobacteria</taxon>
        <taxon>Lysobacterales</taxon>
        <taxon>Rhodanobacteraceae</taxon>
        <taxon>Dyella</taxon>
    </lineage>
</organism>
<dbReference type="Proteomes" id="UP000027987">
    <property type="component" value="Chromosome"/>
</dbReference>
<evidence type="ECO:0000259" key="3">
    <source>
        <dbReference type="Pfam" id="PF01266"/>
    </source>
</evidence>
<dbReference type="PANTHER" id="PTHR13847">
    <property type="entry name" value="SARCOSINE DEHYDROGENASE-RELATED"/>
    <property type="match status" value="1"/>
</dbReference>
<evidence type="ECO:0000313" key="4">
    <source>
        <dbReference type="EMBL" id="AIF47454.1"/>
    </source>
</evidence>